<sequence length="186" mass="21586">MDYIEFYCFWLPLILGYWAPPHEAKGNGNRLNVVRMERRLISKLPWKGDNKTNQFTSTPITKPAIDDADDSTYETEDKGIKIMNISVSSLRIDLMLKTGLRMSRNKIETAFYEKRIQKNGFMITKKSENVIIGDEIDLIANKPMVNPNFLTVSRITIADINFQHDEYKIKIVREKNLIVENVSKNK</sequence>
<gene>
    <name evidence="2" type="ORF">TSAR_009045</name>
</gene>
<dbReference type="PANTHER" id="PTHR13633:SF3">
    <property type="entry name" value="MITOCHONDRIAL TRANSCRIPTION RESCUE FACTOR 1"/>
    <property type="match status" value="1"/>
</dbReference>
<dbReference type="GO" id="GO:1903108">
    <property type="term" value="P:regulation of mitochondrial transcription"/>
    <property type="evidence" value="ECO:0007669"/>
    <property type="project" value="TreeGrafter"/>
</dbReference>
<dbReference type="SUPFAM" id="SSF55174">
    <property type="entry name" value="Alpha-L RNA-binding motif"/>
    <property type="match status" value="1"/>
</dbReference>
<feature type="domain" description="Mitochondrial transcription rescue factor 1 C-terminal" evidence="1">
    <location>
        <begin position="84"/>
        <end position="177"/>
    </location>
</feature>
<evidence type="ECO:0000313" key="3">
    <source>
        <dbReference type="Proteomes" id="UP000215335"/>
    </source>
</evidence>
<dbReference type="PANTHER" id="PTHR13633">
    <property type="entry name" value="MITOCHONDRIAL TRANSCRIPTION RESCUE FACTOR 1"/>
    <property type="match status" value="1"/>
</dbReference>
<keyword evidence="3" id="KW-1185">Reference proteome</keyword>
<evidence type="ECO:0000313" key="2">
    <source>
        <dbReference type="EMBL" id="OXU20375.1"/>
    </source>
</evidence>
<dbReference type="OrthoDB" id="4150at2759"/>
<reference evidence="2 3" key="1">
    <citation type="journal article" date="2017" name="Curr. Biol.">
        <title>The Evolution of Venom by Co-option of Single-Copy Genes.</title>
        <authorList>
            <person name="Martinson E.O."/>
            <person name="Mrinalini"/>
            <person name="Kelkar Y.D."/>
            <person name="Chang C.H."/>
            <person name="Werren J.H."/>
        </authorList>
    </citation>
    <scope>NUCLEOTIDE SEQUENCE [LARGE SCALE GENOMIC DNA]</scope>
    <source>
        <strain evidence="2 3">Alberta</strain>
        <tissue evidence="2">Whole body</tissue>
    </source>
</reference>
<dbReference type="InterPro" id="IPR057896">
    <property type="entry name" value="MTRES1_C"/>
</dbReference>
<dbReference type="AlphaFoldDB" id="A0A232EPT1"/>
<dbReference type="STRING" id="543379.A0A232EPT1"/>
<accession>A0A232EPT1</accession>
<proteinExistence type="predicted"/>
<organism evidence="2 3">
    <name type="scientific">Trichomalopsis sarcophagae</name>
    <dbReference type="NCBI Taxonomy" id="543379"/>
    <lineage>
        <taxon>Eukaryota</taxon>
        <taxon>Metazoa</taxon>
        <taxon>Ecdysozoa</taxon>
        <taxon>Arthropoda</taxon>
        <taxon>Hexapoda</taxon>
        <taxon>Insecta</taxon>
        <taxon>Pterygota</taxon>
        <taxon>Neoptera</taxon>
        <taxon>Endopterygota</taxon>
        <taxon>Hymenoptera</taxon>
        <taxon>Apocrita</taxon>
        <taxon>Proctotrupomorpha</taxon>
        <taxon>Chalcidoidea</taxon>
        <taxon>Pteromalidae</taxon>
        <taxon>Pteromalinae</taxon>
        <taxon>Trichomalopsis</taxon>
    </lineage>
</organism>
<dbReference type="EMBL" id="NNAY01002895">
    <property type="protein sequence ID" value="OXU20375.1"/>
    <property type="molecule type" value="Genomic_DNA"/>
</dbReference>
<name>A0A232EPT1_9HYME</name>
<evidence type="ECO:0000259" key="1">
    <source>
        <dbReference type="Pfam" id="PF25818"/>
    </source>
</evidence>
<dbReference type="Proteomes" id="UP000215335">
    <property type="component" value="Unassembled WGS sequence"/>
</dbReference>
<protein>
    <recommendedName>
        <fullName evidence="1">Mitochondrial transcription rescue factor 1 C-terminal domain-containing protein</fullName>
    </recommendedName>
</protein>
<comment type="caution">
    <text evidence="2">The sequence shown here is derived from an EMBL/GenBank/DDBJ whole genome shotgun (WGS) entry which is preliminary data.</text>
</comment>
<dbReference type="GO" id="GO:0005739">
    <property type="term" value="C:mitochondrion"/>
    <property type="evidence" value="ECO:0007669"/>
    <property type="project" value="TreeGrafter"/>
</dbReference>
<dbReference type="GO" id="GO:0003723">
    <property type="term" value="F:RNA binding"/>
    <property type="evidence" value="ECO:0007669"/>
    <property type="project" value="TreeGrafter"/>
</dbReference>
<dbReference type="Pfam" id="PF25818">
    <property type="entry name" value="MTRES1_C"/>
    <property type="match status" value="1"/>
</dbReference>